<evidence type="ECO:0000256" key="14">
    <source>
        <dbReference type="ARBA" id="ARBA00030453"/>
    </source>
</evidence>
<keyword evidence="9" id="KW-0159">Chromosome partition</keyword>
<dbReference type="GO" id="GO:0044732">
    <property type="term" value="C:mitotic spindle pole body"/>
    <property type="evidence" value="ECO:0007669"/>
    <property type="project" value="TreeGrafter"/>
</dbReference>
<gene>
    <name evidence="16" type="ORF">BGZ80_001926</name>
</gene>
<evidence type="ECO:0000256" key="15">
    <source>
        <dbReference type="SAM" id="MobiDB-lite"/>
    </source>
</evidence>
<dbReference type="GO" id="GO:0042729">
    <property type="term" value="C:DASH complex"/>
    <property type="evidence" value="ECO:0007669"/>
    <property type="project" value="InterPro"/>
</dbReference>
<comment type="caution">
    <text evidence="16">The sequence shown here is derived from an EMBL/GenBank/DDBJ whole genome shotgun (WGS) entry which is preliminary data.</text>
</comment>
<dbReference type="PANTHER" id="PTHR28113:SF1">
    <property type="entry name" value="DASH COMPLEX SUBUNIT DAM1"/>
    <property type="match status" value="1"/>
</dbReference>
<name>A0A9P6N2K9_9FUNG</name>
<evidence type="ECO:0000313" key="17">
    <source>
        <dbReference type="Proteomes" id="UP000703661"/>
    </source>
</evidence>
<keyword evidence="8" id="KW-0493">Microtubule</keyword>
<evidence type="ECO:0000256" key="9">
    <source>
        <dbReference type="ARBA" id="ARBA00022829"/>
    </source>
</evidence>
<evidence type="ECO:0000256" key="11">
    <source>
        <dbReference type="ARBA" id="ARBA00023212"/>
    </source>
</evidence>
<dbReference type="PANTHER" id="PTHR28113">
    <property type="entry name" value="DASH COMPLEX SUBUNIT DAM1"/>
    <property type="match status" value="1"/>
</dbReference>
<dbReference type="AlphaFoldDB" id="A0A9P6N2K9"/>
<feature type="compositionally biased region" description="Polar residues" evidence="15">
    <location>
        <begin position="34"/>
        <end position="44"/>
    </location>
</feature>
<dbReference type="OrthoDB" id="5586015at2759"/>
<keyword evidence="13" id="KW-0137">Centromere</keyword>
<evidence type="ECO:0000256" key="1">
    <source>
        <dbReference type="ARBA" id="ARBA00004123"/>
    </source>
</evidence>
<dbReference type="InterPro" id="IPR013962">
    <property type="entry name" value="DASH_Dam1"/>
</dbReference>
<evidence type="ECO:0000256" key="3">
    <source>
        <dbReference type="ARBA" id="ARBA00004629"/>
    </source>
</evidence>
<feature type="compositionally biased region" description="Polar residues" evidence="15">
    <location>
        <begin position="199"/>
        <end position="215"/>
    </location>
</feature>
<feature type="region of interest" description="Disordered" evidence="15">
    <location>
        <begin position="178"/>
        <end position="248"/>
    </location>
</feature>
<evidence type="ECO:0000313" key="16">
    <source>
        <dbReference type="EMBL" id="KAG0021667.1"/>
    </source>
</evidence>
<dbReference type="Proteomes" id="UP000703661">
    <property type="component" value="Unassembled WGS sequence"/>
</dbReference>
<keyword evidence="17" id="KW-1185">Reference proteome</keyword>
<sequence length="346" mass="38844">MSQDTPHRRKSRIGPGLLLKRSVGPGGSSTGPTDVTNLLFSSIRNDQDAHPLRRSQHQYPQDQSPDQQPQLHVSLSQSQSISDVLEDSIDQLCMAVDQLVDKMAVVADIHAGLANFNESFGAFLYGLKMNAGNIEWTEAPTKRSFERMEQREAEAIILQQQQEELERIRRQQILEQEEKERQRIEAERQEAESERMKASMTSLHSSSNNNGQSLGRQRRPSTVVKGRGITASRIPARSSAQTATASRVGPGGAVRKLVGRVVMKRMAERLPLRYRSEPHRGPIEAIMRSLSDHIEGQTLPELVSVTNVARHRCNEYLSVLINAKEIVKTNQKGVLFTLNPDRYPSR</sequence>
<organism evidence="16 17">
    <name type="scientific">Entomortierella chlamydospora</name>
    <dbReference type="NCBI Taxonomy" id="101097"/>
    <lineage>
        <taxon>Eukaryota</taxon>
        <taxon>Fungi</taxon>
        <taxon>Fungi incertae sedis</taxon>
        <taxon>Mucoromycota</taxon>
        <taxon>Mortierellomycotina</taxon>
        <taxon>Mortierellomycetes</taxon>
        <taxon>Mortierellales</taxon>
        <taxon>Mortierellaceae</taxon>
        <taxon>Entomortierella</taxon>
    </lineage>
</organism>
<keyword evidence="6" id="KW-0158">Chromosome</keyword>
<reference evidence="16" key="1">
    <citation type="journal article" date="2020" name="Fungal Divers.">
        <title>Resolving the Mortierellaceae phylogeny through synthesis of multi-gene phylogenetics and phylogenomics.</title>
        <authorList>
            <person name="Vandepol N."/>
            <person name="Liber J."/>
            <person name="Desiro A."/>
            <person name="Na H."/>
            <person name="Kennedy M."/>
            <person name="Barry K."/>
            <person name="Grigoriev I.V."/>
            <person name="Miller A.N."/>
            <person name="O'Donnell K."/>
            <person name="Stajich J.E."/>
            <person name="Bonito G."/>
        </authorList>
    </citation>
    <scope>NUCLEOTIDE SEQUENCE</scope>
    <source>
        <strain evidence="16">NRRL 2769</strain>
    </source>
</reference>
<protein>
    <recommendedName>
        <fullName evidence="5">DASH complex subunit DAM1</fullName>
    </recommendedName>
    <alternativeName>
        <fullName evidence="14">Outer kinetochore protein DAM1</fullName>
    </alternativeName>
</protein>
<evidence type="ECO:0000256" key="8">
    <source>
        <dbReference type="ARBA" id="ARBA00022701"/>
    </source>
</evidence>
<dbReference type="EMBL" id="JAAAID010000146">
    <property type="protein sequence ID" value="KAG0021667.1"/>
    <property type="molecule type" value="Genomic_DNA"/>
</dbReference>
<evidence type="ECO:0000256" key="5">
    <source>
        <dbReference type="ARBA" id="ARBA00020497"/>
    </source>
</evidence>
<evidence type="ECO:0000256" key="4">
    <source>
        <dbReference type="ARBA" id="ARBA00010073"/>
    </source>
</evidence>
<feature type="compositionally biased region" description="Basic and acidic residues" evidence="15">
    <location>
        <begin position="178"/>
        <end position="197"/>
    </location>
</feature>
<evidence type="ECO:0000256" key="2">
    <source>
        <dbReference type="ARBA" id="ARBA00004186"/>
    </source>
</evidence>
<evidence type="ECO:0000256" key="12">
    <source>
        <dbReference type="ARBA" id="ARBA00023242"/>
    </source>
</evidence>
<dbReference type="GO" id="GO:1990758">
    <property type="term" value="P:mitotic sister chromatid biorientation"/>
    <property type="evidence" value="ECO:0007669"/>
    <property type="project" value="TreeGrafter"/>
</dbReference>
<feature type="compositionally biased region" description="Low complexity" evidence="15">
    <location>
        <begin position="57"/>
        <end position="70"/>
    </location>
</feature>
<feature type="compositionally biased region" description="Low complexity" evidence="15">
    <location>
        <begin position="236"/>
        <end position="247"/>
    </location>
</feature>
<evidence type="ECO:0000256" key="13">
    <source>
        <dbReference type="ARBA" id="ARBA00023328"/>
    </source>
</evidence>
<keyword evidence="12" id="KW-0539">Nucleus</keyword>
<feature type="region of interest" description="Disordered" evidence="15">
    <location>
        <begin position="1"/>
        <end position="77"/>
    </location>
</feature>
<dbReference type="Pfam" id="PF08653">
    <property type="entry name" value="DASH_Dam1"/>
    <property type="match status" value="1"/>
</dbReference>
<comment type="similarity">
    <text evidence="4">Belongs to the DASH complex DAM1 family.</text>
</comment>
<evidence type="ECO:0000256" key="6">
    <source>
        <dbReference type="ARBA" id="ARBA00022454"/>
    </source>
</evidence>
<evidence type="ECO:0000256" key="10">
    <source>
        <dbReference type="ARBA" id="ARBA00022838"/>
    </source>
</evidence>
<keyword evidence="10" id="KW-0995">Kinetochore</keyword>
<keyword evidence="11" id="KW-0206">Cytoskeleton</keyword>
<dbReference type="GO" id="GO:1990537">
    <property type="term" value="C:mitotic spindle polar microtubule"/>
    <property type="evidence" value="ECO:0007669"/>
    <property type="project" value="TreeGrafter"/>
</dbReference>
<proteinExistence type="inferred from homology"/>
<evidence type="ECO:0000256" key="7">
    <source>
        <dbReference type="ARBA" id="ARBA00022490"/>
    </source>
</evidence>
<keyword evidence="7" id="KW-0963">Cytoplasm</keyword>
<comment type="subcellular location">
    <subcellularLocation>
        <location evidence="3">Chromosome</location>
        <location evidence="3">Centromere</location>
        <location evidence="3">Kinetochore</location>
    </subcellularLocation>
    <subcellularLocation>
        <location evidence="2">Cytoplasm</location>
        <location evidence="2">Cytoskeleton</location>
        <location evidence="2">Spindle</location>
    </subcellularLocation>
    <subcellularLocation>
        <location evidence="1">Nucleus</location>
    </subcellularLocation>
</comment>
<accession>A0A9P6N2K9</accession>